<keyword evidence="4" id="KW-1003">Cell membrane</keyword>
<name>A0ABT6Y2F7_9BACT</name>
<sequence length="452" mass="48581">MNTFLNRYKSDFKATFNLALPIITAQVGVMLMGFADTVQVGRMAHGSVQALAAAADANGIFFNIAIIGYICLQVVAPLVSSAQSSNNPGQCKQLLRASVVVSLIMSVICALIIVLIGLNIDLLKQPKEIKSMTLDFLWIITISIFPSFVFSAIKSFTDGLSHTKVAMQITISALLLNVVLNHFLINGYKDIIPALGLNGAGYATLTARTYMAVAIIIYTLRGKAFKPYLQASKQGLDSIRTLVGKIMKLGIPSGFQGFSEVAAFYGAVVMMGWISLPHKAAHQVAIGFVSMTFMAATGIGAAGGIRVGSGMGEKNRKAIINAGTSALLMGLIFMGTCSVIFLIFNDFLASYVKDDQVVALAAELIIWGGIFQLFDGVQAVSVGILRGIADVNVPTVITFIAYWVVGLPMCYFLGFVLDLKHIGIWIGLTSSLFVSASLLSWRFYAKSNKLWH</sequence>
<dbReference type="EMBL" id="JASHIF010000002">
    <property type="protein sequence ID" value="MDI9857701.1"/>
    <property type="molecule type" value="Genomic_DNA"/>
</dbReference>
<feature type="transmembrane region" description="Helical" evidence="10">
    <location>
        <begin position="422"/>
        <end position="444"/>
    </location>
</feature>
<evidence type="ECO:0000313" key="11">
    <source>
        <dbReference type="EMBL" id="MDI9857701.1"/>
    </source>
</evidence>
<proteinExistence type="predicted"/>
<feature type="transmembrane region" description="Helical" evidence="10">
    <location>
        <begin position="255"/>
        <end position="274"/>
    </location>
</feature>
<evidence type="ECO:0000256" key="8">
    <source>
        <dbReference type="ARBA" id="ARBA00023136"/>
    </source>
</evidence>
<evidence type="ECO:0000256" key="1">
    <source>
        <dbReference type="ARBA" id="ARBA00004651"/>
    </source>
</evidence>
<dbReference type="Proteomes" id="UP001236507">
    <property type="component" value="Unassembled WGS sequence"/>
</dbReference>
<dbReference type="NCBIfam" id="TIGR00797">
    <property type="entry name" value="matE"/>
    <property type="match status" value="1"/>
</dbReference>
<dbReference type="InterPro" id="IPR048279">
    <property type="entry name" value="MdtK-like"/>
</dbReference>
<dbReference type="PANTHER" id="PTHR43298:SF2">
    <property type="entry name" value="FMN_FAD EXPORTER YEEO-RELATED"/>
    <property type="match status" value="1"/>
</dbReference>
<keyword evidence="3" id="KW-0050">Antiport</keyword>
<feature type="transmembrane region" description="Helical" evidence="10">
    <location>
        <begin position="200"/>
        <end position="220"/>
    </location>
</feature>
<dbReference type="PIRSF" id="PIRSF006603">
    <property type="entry name" value="DinF"/>
    <property type="match status" value="1"/>
</dbReference>
<dbReference type="PANTHER" id="PTHR43298">
    <property type="entry name" value="MULTIDRUG RESISTANCE PROTEIN NORM-RELATED"/>
    <property type="match status" value="1"/>
</dbReference>
<comment type="subcellular location">
    <subcellularLocation>
        <location evidence="1">Cell membrane</location>
        <topology evidence="1">Multi-pass membrane protein</topology>
    </subcellularLocation>
</comment>
<dbReference type="CDD" id="cd13131">
    <property type="entry name" value="MATE_NorM_like"/>
    <property type="match status" value="1"/>
</dbReference>
<feature type="transmembrane region" description="Helical" evidence="10">
    <location>
        <begin position="12"/>
        <end position="35"/>
    </location>
</feature>
<evidence type="ECO:0000256" key="10">
    <source>
        <dbReference type="SAM" id="Phobius"/>
    </source>
</evidence>
<evidence type="ECO:0000256" key="4">
    <source>
        <dbReference type="ARBA" id="ARBA00022475"/>
    </source>
</evidence>
<evidence type="ECO:0000313" key="12">
    <source>
        <dbReference type="Proteomes" id="UP001236507"/>
    </source>
</evidence>
<keyword evidence="8 10" id="KW-0472">Membrane</keyword>
<organism evidence="11 12">
    <name type="scientific">Flectobacillus roseus</name>
    <dbReference type="NCBI Taxonomy" id="502259"/>
    <lineage>
        <taxon>Bacteria</taxon>
        <taxon>Pseudomonadati</taxon>
        <taxon>Bacteroidota</taxon>
        <taxon>Cytophagia</taxon>
        <taxon>Cytophagales</taxon>
        <taxon>Flectobacillaceae</taxon>
        <taxon>Flectobacillus</taxon>
    </lineage>
</organism>
<protein>
    <recommendedName>
        <fullName evidence="9">Multidrug-efflux transporter</fullName>
    </recommendedName>
</protein>
<keyword evidence="12" id="KW-1185">Reference proteome</keyword>
<keyword evidence="7" id="KW-0406">Ion transport</keyword>
<keyword evidence="2" id="KW-0813">Transport</keyword>
<evidence type="ECO:0000256" key="7">
    <source>
        <dbReference type="ARBA" id="ARBA00023065"/>
    </source>
</evidence>
<dbReference type="Pfam" id="PF01554">
    <property type="entry name" value="MatE"/>
    <property type="match status" value="2"/>
</dbReference>
<dbReference type="InterPro" id="IPR002528">
    <property type="entry name" value="MATE_fam"/>
</dbReference>
<evidence type="ECO:0000256" key="5">
    <source>
        <dbReference type="ARBA" id="ARBA00022692"/>
    </source>
</evidence>
<feature type="transmembrane region" description="Helical" evidence="10">
    <location>
        <begin position="326"/>
        <end position="344"/>
    </location>
</feature>
<accession>A0ABT6Y2F7</accession>
<feature type="transmembrane region" description="Helical" evidence="10">
    <location>
        <begin position="60"/>
        <end position="82"/>
    </location>
</feature>
<feature type="transmembrane region" description="Helical" evidence="10">
    <location>
        <begin position="165"/>
        <end position="185"/>
    </location>
</feature>
<feature type="transmembrane region" description="Helical" evidence="10">
    <location>
        <begin position="280"/>
        <end position="305"/>
    </location>
</feature>
<evidence type="ECO:0000256" key="6">
    <source>
        <dbReference type="ARBA" id="ARBA00022989"/>
    </source>
</evidence>
<evidence type="ECO:0000256" key="9">
    <source>
        <dbReference type="ARBA" id="ARBA00031636"/>
    </source>
</evidence>
<reference evidence="11 12" key="1">
    <citation type="submission" date="2023-05" db="EMBL/GenBank/DDBJ databases">
        <title>Novel species of genus Flectobacillus isolated from stream in China.</title>
        <authorList>
            <person name="Lu H."/>
        </authorList>
    </citation>
    <scope>NUCLEOTIDE SEQUENCE [LARGE SCALE GENOMIC DNA]</scope>
    <source>
        <strain evidence="11 12">KCTC 42575</strain>
    </source>
</reference>
<gene>
    <name evidence="11" type="ORF">QM524_00645</name>
</gene>
<feature type="transmembrane region" description="Helical" evidence="10">
    <location>
        <begin position="94"/>
        <end position="116"/>
    </location>
</feature>
<keyword evidence="5 10" id="KW-0812">Transmembrane</keyword>
<feature type="transmembrane region" description="Helical" evidence="10">
    <location>
        <begin position="396"/>
        <end position="416"/>
    </location>
</feature>
<evidence type="ECO:0000256" key="2">
    <source>
        <dbReference type="ARBA" id="ARBA00022448"/>
    </source>
</evidence>
<dbReference type="RefSeq" id="WP_283343023.1">
    <property type="nucleotide sequence ID" value="NZ_JASHIF010000002.1"/>
</dbReference>
<feature type="transmembrane region" description="Helical" evidence="10">
    <location>
        <begin position="136"/>
        <end position="153"/>
    </location>
</feature>
<dbReference type="InterPro" id="IPR050222">
    <property type="entry name" value="MATE_MdtK"/>
</dbReference>
<comment type="caution">
    <text evidence="11">The sequence shown here is derived from an EMBL/GenBank/DDBJ whole genome shotgun (WGS) entry which is preliminary data.</text>
</comment>
<keyword evidence="6 10" id="KW-1133">Transmembrane helix</keyword>
<evidence type="ECO:0000256" key="3">
    <source>
        <dbReference type="ARBA" id="ARBA00022449"/>
    </source>
</evidence>